<dbReference type="AlphaFoldDB" id="A0A8S3D739"/>
<evidence type="ECO:0000313" key="3">
    <source>
        <dbReference type="Proteomes" id="UP000681720"/>
    </source>
</evidence>
<name>A0A8S3D739_9BILA</name>
<feature type="non-terminal residue" evidence="2">
    <location>
        <position position="1"/>
    </location>
</feature>
<gene>
    <name evidence="2" type="ORF">GIL414_LOCUS56078</name>
</gene>
<reference evidence="2" key="1">
    <citation type="submission" date="2021-02" db="EMBL/GenBank/DDBJ databases">
        <authorList>
            <person name="Nowell W R."/>
        </authorList>
    </citation>
    <scope>NUCLEOTIDE SEQUENCE</scope>
</reference>
<dbReference type="Gene3D" id="3.60.130.10">
    <property type="entry name" value="Clavaminate synthase-like"/>
    <property type="match status" value="1"/>
</dbReference>
<feature type="non-terminal residue" evidence="2">
    <location>
        <position position="80"/>
    </location>
</feature>
<sequence length="80" mass="9480">NAAHAAAYLREIDPNAYYLLTTVPIHFHRKQKQFTSLHVGPIIQTEGDEIKQIRHSYFTLAPFNFPFWLTTAYYNAYRKY</sequence>
<evidence type="ECO:0000313" key="2">
    <source>
        <dbReference type="EMBL" id="CAF4981695.1"/>
    </source>
</evidence>
<dbReference type="InterPro" id="IPR042098">
    <property type="entry name" value="TauD-like_sf"/>
</dbReference>
<protein>
    <submittedName>
        <fullName evidence="2">Uncharacterized protein</fullName>
    </submittedName>
</protein>
<proteinExistence type="predicted"/>
<dbReference type="GO" id="GO:0016491">
    <property type="term" value="F:oxidoreductase activity"/>
    <property type="evidence" value="ECO:0007669"/>
    <property type="project" value="UniProtKB-KW"/>
</dbReference>
<dbReference type="Proteomes" id="UP000681720">
    <property type="component" value="Unassembled WGS sequence"/>
</dbReference>
<keyword evidence="1" id="KW-0560">Oxidoreductase</keyword>
<organism evidence="2 3">
    <name type="scientific">Rotaria magnacalcarata</name>
    <dbReference type="NCBI Taxonomy" id="392030"/>
    <lineage>
        <taxon>Eukaryota</taxon>
        <taxon>Metazoa</taxon>
        <taxon>Spiralia</taxon>
        <taxon>Gnathifera</taxon>
        <taxon>Rotifera</taxon>
        <taxon>Eurotatoria</taxon>
        <taxon>Bdelloidea</taxon>
        <taxon>Philodinida</taxon>
        <taxon>Philodinidae</taxon>
        <taxon>Rotaria</taxon>
    </lineage>
</organism>
<dbReference type="EMBL" id="CAJOBJ010200506">
    <property type="protein sequence ID" value="CAF4981695.1"/>
    <property type="molecule type" value="Genomic_DNA"/>
</dbReference>
<evidence type="ECO:0000256" key="1">
    <source>
        <dbReference type="ARBA" id="ARBA00023002"/>
    </source>
</evidence>
<comment type="caution">
    <text evidence="2">The sequence shown here is derived from an EMBL/GenBank/DDBJ whole genome shotgun (WGS) entry which is preliminary data.</text>
</comment>
<accession>A0A8S3D739</accession>